<dbReference type="PANTHER" id="PTHR24305:SF166">
    <property type="entry name" value="CYTOCHROME P450 12A4, MITOCHONDRIAL-RELATED"/>
    <property type="match status" value="1"/>
</dbReference>
<evidence type="ECO:0000256" key="3">
    <source>
        <dbReference type="ARBA" id="ARBA00010617"/>
    </source>
</evidence>
<feature type="chain" id="PRO_5021456058" evidence="11">
    <location>
        <begin position="23"/>
        <end position="517"/>
    </location>
</feature>
<dbReference type="Pfam" id="PF00067">
    <property type="entry name" value="p450"/>
    <property type="match status" value="1"/>
</dbReference>
<gene>
    <name evidence="12" type="ORF">BD410DRAFT_751606</name>
</gene>
<evidence type="ECO:0000256" key="6">
    <source>
        <dbReference type="ARBA" id="ARBA00023002"/>
    </source>
</evidence>
<protein>
    <submittedName>
        <fullName evidence="12">Cytochrome P450</fullName>
    </submittedName>
</protein>
<evidence type="ECO:0000256" key="5">
    <source>
        <dbReference type="ARBA" id="ARBA00022723"/>
    </source>
</evidence>
<evidence type="ECO:0000313" key="12">
    <source>
        <dbReference type="EMBL" id="TDL19925.1"/>
    </source>
</evidence>
<keyword evidence="13" id="KW-1185">Reference proteome</keyword>
<evidence type="ECO:0000256" key="10">
    <source>
        <dbReference type="RuleBase" id="RU000461"/>
    </source>
</evidence>
<evidence type="ECO:0000313" key="13">
    <source>
        <dbReference type="Proteomes" id="UP000294933"/>
    </source>
</evidence>
<keyword evidence="8 10" id="KW-0503">Monooxygenase</keyword>
<keyword evidence="4 9" id="KW-0349">Heme</keyword>
<evidence type="ECO:0000256" key="2">
    <source>
        <dbReference type="ARBA" id="ARBA00005179"/>
    </source>
</evidence>
<dbReference type="STRING" id="50990.A0A4Y7PXQ8"/>
<dbReference type="Proteomes" id="UP000294933">
    <property type="component" value="Unassembled WGS sequence"/>
</dbReference>
<dbReference type="InterPro" id="IPR002401">
    <property type="entry name" value="Cyt_P450_E_grp-I"/>
</dbReference>
<keyword evidence="5 9" id="KW-0479">Metal-binding</keyword>
<dbReference type="InterPro" id="IPR050121">
    <property type="entry name" value="Cytochrome_P450_monoxygenase"/>
</dbReference>
<comment type="similarity">
    <text evidence="3 10">Belongs to the cytochrome P450 family.</text>
</comment>
<evidence type="ECO:0000256" key="11">
    <source>
        <dbReference type="SAM" id="SignalP"/>
    </source>
</evidence>
<reference evidence="12 13" key="1">
    <citation type="submission" date="2018-06" db="EMBL/GenBank/DDBJ databases">
        <title>A transcriptomic atlas of mushroom development highlights an independent origin of complex multicellularity.</title>
        <authorList>
            <consortium name="DOE Joint Genome Institute"/>
            <person name="Krizsan K."/>
            <person name="Almasi E."/>
            <person name="Merenyi Z."/>
            <person name="Sahu N."/>
            <person name="Viragh M."/>
            <person name="Koszo T."/>
            <person name="Mondo S."/>
            <person name="Kiss B."/>
            <person name="Balint B."/>
            <person name="Kues U."/>
            <person name="Barry K."/>
            <person name="Hegedus J.C."/>
            <person name="Henrissat B."/>
            <person name="Johnson J."/>
            <person name="Lipzen A."/>
            <person name="Ohm R."/>
            <person name="Nagy I."/>
            <person name="Pangilinan J."/>
            <person name="Yan J."/>
            <person name="Xiong Y."/>
            <person name="Grigoriev I.V."/>
            <person name="Hibbett D.S."/>
            <person name="Nagy L.G."/>
        </authorList>
    </citation>
    <scope>NUCLEOTIDE SEQUENCE [LARGE SCALE GENOMIC DNA]</scope>
    <source>
        <strain evidence="12 13">SZMC22713</strain>
    </source>
</reference>
<keyword evidence="7 9" id="KW-0408">Iron</keyword>
<keyword evidence="11" id="KW-0732">Signal</keyword>
<dbReference type="PROSITE" id="PS00086">
    <property type="entry name" value="CYTOCHROME_P450"/>
    <property type="match status" value="1"/>
</dbReference>
<dbReference type="SUPFAM" id="SSF48264">
    <property type="entry name" value="Cytochrome P450"/>
    <property type="match status" value="1"/>
</dbReference>
<dbReference type="EMBL" id="ML170192">
    <property type="protein sequence ID" value="TDL19925.1"/>
    <property type="molecule type" value="Genomic_DNA"/>
</dbReference>
<comment type="cofactor">
    <cofactor evidence="1 9">
        <name>heme</name>
        <dbReference type="ChEBI" id="CHEBI:30413"/>
    </cofactor>
</comment>
<proteinExistence type="inferred from homology"/>
<dbReference type="GO" id="GO:0020037">
    <property type="term" value="F:heme binding"/>
    <property type="evidence" value="ECO:0007669"/>
    <property type="project" value="InterPro"/>
</dbReference>
<feature type="signal peptide" evidence="11">
    <location>
        <begin position="1"/>
        <end position="22"/>
    </location>
</feature>
<evidence type="ECO:0000256" key="4">
    <source>
        <dbReference type="ARBA" id="ARBA00022617"/>
    </source>
</evidence>
<dbReference type="GO" id="GO:0016705">
    <property type="term" value="F:oxidoreductase activity, acting on paired donors, with incorporation or reduction of molecular oxygen"/>
    <property type="evidence" value="ECO:0007669"/>
    <property type="project" value="InterPro"/>
</dbReference>
<dbReference type="AlphaFoldDB" id="A0A4Y7PXQ8"/>
<dbReference type="OrthoDB" id="1470350at2759"/>
<dbReference type="PANTHER" id="PTHR24305">
    <property type="entry name" value="CYTOCHROME P450"/>
    <property type="match status" value="1"/>
</dbReference>
<evidence type="ECO:0000256" key="7">
    <source>
        <dbReference type="ARBA" id="ARBA00023004"/>
    </source>
</evidence>
<organism evidence="12 13">
    <name type="scientific">Rickenella mellea</name>
    <dbReference type="NCBI Taxonomy" id="50990"/>
    <lineage>
        <taxon>Eukaryota</taxon>
        <taxon>Fungi</taxon>
        <taxon>Dikarya</taxon>
        <taxon>Basidiomycota</taxon>
        <taxon>Agaricomycotina</taxon>
        <taxon>Agaricomycetes</taxon>
        <taxon>Hymenochaetales</taxon>
        <taxon>Rickenellaceae</taxon>
        <taxon>Rickenella</taxon>
    </lineage>
</organism>
<dbReference type="GO" id="GO:0005506">
    <property type="term" value="F:iron ion binding"/>
    <property type="evidence" value="ECO:0007669"/>
    <property type="project" value="InterPro"/>
</dbReference>
<name>A0A4Y7PXQ8_9AGAM</name>
<dbReference type="VEuPathDB" id="FungiDB:BD410DRAFT_751606"/>
<dbReference type="PRINTS" id="PR00463">
    <property type="entry name" value="EP450I"/>
</dbReference>
<evidence type="ECO:0000256" key="9">
    <source>
        <dbReference type="PIRSR" id="PIRSR602401-1"/>
    </source>
</evidence>
<dbReference type="PRINTS" id="PR00385">
    <property type="entry name" value="P450"/>
</dbReference>
<dbReference type="InterPro" id="IPR001128">
    <property type="entry name" value="Cyt_P450"/>
</dbReference>
<dbReference type="InterPro" id="IPR017972">
    <property type="entry name" value="Cyt_P450_CS"/>
</dbReference>
<dbReference type="GO" id="GO:0004497">
    <property type="term" value="F:monooxygenase activity"/>
    <property type="evidence" value="ECO:0007669"/>
    <property type="project" value="UniProtKB-KW"/>
</dbReference>
<dbReference type="InterPro" id="IPR036396">
    <property type="entry name" value="Cyt_P450_sf"/>
</dbReference>
<comment type="pathway">
    <text evidence="2">Secondary metabolite biosynthesis.</text>
</comment>
<evidence type="ECO:0000256" key="8">
    <source>
        <dbReference type="ARBA" id="ARBA00023033"/>
    </source>
</evidence>
<dbReference type="Gene3D" id="1.10.630.10">
    <property type="entry name" value="Cytochrome P450"/>
    <property type="match status" value="1"/>
</dbReference>
<keyword evidence="6 10" id="KW-0560">Oxidoreductase</keyword>
<evidence type="ECO:0000256" key="1">
    <source>
        <dbReference type="ARBA" id="ARBA00001971"/>
    </source>
</evidence>
<accession>A0A4Y7PXQ8</accession>
<sequence>MLSLASCFIFVLVGFVIQFVISLVRQDDIGDAPGPAKKNASWVWGHELEVFRGQAVEVYSKWMSDYGSLFKIRAALFHRDIIVLGDHAAVQQILADTLTYMKTPSFRPIIANIIGKGLLWAEGEEHGYQRRLLSPAFTPESVMEMANDMSECAEMFEDTLTNLVLMNGGSVTLNIVPYTSHCTLDIIGRVGFGHDFRNGKSTEAQEITASWNNLVNIGMTFAGFLAPIVLRAFPLIMSIPLKSIQAQGEVREITRKLAQKLIEDGSHSEKRKNILSILLTTKSDSGGLSKSQIIDNISTFTMSGHETTAGTLNFTLLELARNPQAQERLREEVRQYGGAISYDQVSKMEYLDAVMKEGLRLHPAFPLAERVAMKDDVLTLSKPIKTKGGQILTSFRVKKGQVFHIPYMAMQTNPNVWGENAAVFKPERWLTPCALPPRNELPRGWSNLVAFSDGPRTCIGYRLALFEFKIILVTIIRTLEFRETDYKVTQKISPTLQPVVDGRGGVLPLHISIAPQA</sequence>
<feature type="binding site" description="axial binding residue" evidence="9">
    <location>
        <position position="458"/>
    </location>
    <ligand>
        <name>heme</name>
        <dbReference type="ChEBI" id="CHEBI:30413"/>
    </ligand>
    <ligandPart>
        <name>Fe</name>
        <dbReference type="ChEBI" id="CHEBI:18248"/>
    </ligandPart>
</feature>